<keyword evidence="2" id="KW-1185">Reference proteome</keyword>
<name>A0ACB8H8U5_PSICU</name>
<accession>A0ACB8H8U5</accession>
<evidence type="ECO:0000313" key="2">
    <source>
        <dbReference type="Proteomes" id="UP000664032"/>
    </source>
</evidence>
<evidence type="ECO:0000313" key="1">
    <source>
        <dbReference type="EMBL" id="KAH9484428.1"/>
    </source>
</evidence>
<dbReference type="EMBL" id="JAFIQS020000003">
    <property type="protein sequence ID" value="KAH9484428.1"/>
    <property type="molecule type" value="Genomic_DNA"/>
</dbReference>
<gene>
    <name evidence="1" type="ORF">JR316_0003910</name>
</gene>
<organism evidence="1 2">
    <name type="scientific">Psilocybe cubensis</name>
    <name type="common">Psychedelic mushroom</name>
    <name type="synonym">Stropharia cubensis</name>
    <dbReference type="NCBI Taxonomy" id="181762"/>
    <lineage>
        <taxon>Eukaryota</taxon>
        <taxon>Fungi</taxon>
        <taxon>Dikarya</taxon>
        <taxon>Basidiomycota</taxon>
        <taxon>Agaricomycotina</taxon>
        <taxon>Agaricomycetes</taxon>
        <taxon>Agaricomycetidae</taxon>
        <taxon>Agaricales</taxon>
        <taxon>Agaricineae</taxon>
        <taxon>Strophariaceae</taxon>
        <taxon>Psilocybe</taxon>
    </lineage>
</organism>
<dbReference type="Proteomes" id="UP000664032">
    <property type="component" value="Unassembled WGS sequence"/>
</dbReference>
<sequence>MAPVHRQSRLGQLYSRWAAFKVEDLFSRKKEPGPRRTIFINEDLPDDYRDARGRVKQEHVYATNQVITSKYTLITFLPRNLLEQFRRIANVPMVYIVLVFAFALPPPPSIHPAAPSSPTPVVISDDIRFSMRYNWTRGGWEAPRAFMVLSA</sequence>
<protein>
    <submittedName>
        <fullName evidence="1">Phospholipid-transporting ATPase DNF1</fullName>
    </submittedName>
</protein>
<proteinExistence type="predicted"/>
<reference evidence="1" key="1">
    <citation type="submission" date="2021-10" db="EMBL/GenBank/DDBJ databases">
        <title>Psilocybe cubensis genome.</title>
        <authorList>
            <person name="Mckernan K.J."/>
            <person name="Crawford S."/>
            <person name="Trippe A."/>
            <person name="Kane L.T."/>
            <person name="Mclaughlin S."/>
        </authorList>
    </citation>
    <scope>NUCLEOTIDE SEQUENCE</scope>
    <source>
        <strain evidence="1">MGC-MH-2018</strain>
    </source>
</reference>
<comment type="caution">
    <text evidence="1">The sequence shown here is derived from an EMBL/GenBank/DDBJ whole genome shotgun (WGS) entry which is preliminary data.</text>
</comment>